<accession>A0A2U0UIU4</accession>
<dbReference type="Proteomes" id="UP000245870">
    <property type="component" value="Unassembled WGS sequence"/>
</dbReference>
<sequence>MKRFFIAIAIAVMAMTTQSCLHGYEDYKTTAVVEVVIPDSIELVQMQGTITLRNLSNGYKYSSSTFNLSSVQMDLMRGAYSLEAEGTLKFVNKKDKEKNKEVKYFRSSSDYVEITDHPTMIKAKLIFM</sequence>
<evidence type="ECO:0000313" key="2">
    <source>
        <dbReference type="Proteomes" id="UP000245870"/>
    </source>
</evidence>
<dbReference type="PROSITE" id="PS51257">
    <property type="entry name" value="PROKAR_LIPOPROTEIN"/>
    <property type="match status" value="1"/>
</dbReference>
<keyword evidence="2" id="KW-1185">Reference proteome</keyword>
<dbReference type="OrthoDB" id="1071454at2"/>
<dbReference type="AlphaFoldDB" id="A0A2U0UIU4"/>
<gene>
    <name evidence="1" type="ORF">C7379_104136</name>
</gene>
<evidence type="ECO:0000313" key="1">
    <source>
        <dbReference type="EMBL" id="PVX57519.1"/>
    </source>
</evidence>
<evidence type="ECO:0008006" key="3">
    <source>
        <dbReference type="Google" id="ProtNLM"/>
    </source>
</evidence>
<comment type="caution">
    <text evidence="1">The sequence shown here is derived from an EMBL/GenBank/DDBJ whole genome shotgun (WGS) entry which is preliminary data.</text>
</comment>
<organism evidence="1 2">
    <name type="scientific">Hallella colorans</name>
    <dbReference type="NCBI Taxonomy" id="1703337"/>
    <lineage>
        <taxon>Bacteria</taxon>
        <taxon>Pseudomonadati</taxon>
        <taxon>Bacteroidota</taxon>
        <taxon>Bacteroidia</taxon>
        <taxon>Bacteroidales</taxon>
        <taxon>Prevotellaceae</taxon>
        <taxon>Hallella</taxon>
    </lineage>
</organism>
<protein>
    <recommendedName>
        <fullName evidence="3">Lipoprotein</fullName>
    </recommendedName>
</protein>
<proteinExistence type="predicted"/>
<reference evidence="1 2" key="1">
    <citation type="submission" date="2018-05" db="EMBL/GenBank/DDBJ databases">
        <title>Genomic Encyclopedia of Type Strains, Phase IV (KMG-IV): sequencing the most valuable type-strain genomes for metagenomic binning, comparative biology and taxonomic classification.</title>
        <authorList>
            <person name="Goeker M."/>
        </authorList>
    </citation>
    <scope>NUCLEOTIDE SEQUENCE [LARGE SCALE GENOMIC DNA]</scope>
    <source>
        <strain evidence="1 2">DSM 100333</strain>
    </source>
</reference>
<dbReference type="EMBL" id="QENY01000004">
    <property type="protein sequence ID" value="PVX57519.1"/>
    <property type="molecule type" value="Genomic_DNA"/>
</dbReference>
<dbReference type="RefSeq" id="WP_116616019.1">
    <property type="nucleotide sequence ID" value="NZ_CALDWB010000008.1"/>
</dbReference>
<name>A0A2U0UIU4_9BACT</name>